<dbReference type="InterPro" id="IPR011006">
    <property type="entry name" value="CheY-like_superfamily"/>
</dbReference>
<evidence type="ECO:0000256" key="3">
    <source>
        <dbReference type="ARBA" id="ARBA00012438"/>
    </source>
</evidence>
<dbReference type="SUPFAM" id="SSF47226">
    <property type="entry name" value="Histidine-containing phosphotransfer domain, HPT domain"/>
    <property type="match status" value="1"/>
</dbReference>
<dbReference type="PROSITE" id="PS50109">
    <property type="entry name" value="HIS_KIN"/>
    <property type="match status" value="1"/>
</dbReference>
<dbReference type="Pfam" id="PF00512">
    <property type="entry name" value="HisKA"/>
    <property type="match status" value="1"/>
</dbReference>
<dbReference type="InterPro" id="IPR036097">
    <property type="entry name" value="HisK_dim/P_sf"/>
</dbReference>
<keyword evidence="4" id="KW-1003">Cell membrane</keyword>
<keyword evidence="12" id="KW-0902">Two-component regulatory system</keyword>
<evidence type="ECO:0000256" key="5">
    <source>
        <dbReference type="ARBA" id="ARBA00022519"/>
    </source>
</evidence>
<dbReference type="eggNOG" id="COG0784">
    <property type="taxonomic scope" value="Bacteria"/>
</dbReference>
<dbReference type="SMART" id="SM00073">
    <property type="entry name" value="HPT"/>
    <property type="match status" value="1"/>
</dbReference>
<dbReference type="Gene3D" id="1.10.287.130">
    <property type="match status" value="1"/>
</dbReference>
<dbReference type="InterPro" id="IPR008207">
    <property type="entry name" value="Sig_transdc_His_kin_Hpt_dom"/>
</dbReference>
<evidence type="ECO:0000259" key="19">
    <source>
        <dbReference type="PROSITE" id="PS50113"/>
    </source>
</evidence>
<evidence type="ECO:0000259" key="16">
    <source>
        <dbReference type="PROSITE" id="PS50109"/>
    </source>
</evidence>
<dbReference type="SUPFAM" id="SSF52172">
    <property type="entry name" value="CheY-like"/>
    <property type="match status" value="1"/>
</dbReference>
<evidence type="ECO:0000256" key="2">
    <source>
        <dbReference type="ARBA" id="ARBA00004429"/>
    </source>
</evidence>
<dbReference type="Gene3D" id="3.30.565.10">
    <property type="entry name" value="Histidine kinase-like ATPase, C-terminal domain"/>
    <property type="match status" value="1"/>
</dbReference>
<dbReference type="PATRIC" id="fig|324602.8.peg.3512"/>
<dbReference type="SMART" id="SM00388">
    <property type="entry name" value="HisKA"/>
    <property type="match status" value="1"/>
</dbReference>
<evidence type="ECO:0000256" key="9">
    <source>
        <dbReference type="ARBA" id="ARBA00022777"/>
    </source>
</evidence>
<dbReference type="InterPro" id="IPR000014">
    <property type="entry name" value="PAS"/>
</dbReference>
<gene>
    <name evidence="21" type="ordered locus">Caur_3108</name>
</gene>
<dbReference type="RefSeq" id="WP_012258960.1">
    <property type="nucleotide sequence ID" value="NC_010175.1"/>
</dbReference>
<dbReference type="FunFam" id="3.30.565.10:FF:000078">
    <property type="entry name" value="Two-component sensor histidine kinase"/>
    <property type="match status" value="1"/>
</dbReference>
<protein>
    <recommendedName>
        <fullName evidence="3">histidine kinase</fullName>
        <ecNumber evidence="3">2.7.13.3</ecNumber>
    </recommendedName>
</protein>
<keyword evidence="10" id="KW-0547">Nucleotide-binding</keyword>
<keyword evidence="10" id="KW-0067">ATP-binding</keyword>
<dbReference type="GO" id="GO:0005886">
    <property type="term" value="C:plasma membrane"/>
    <property type="evidence" value="ECO:0007669"/>
    <property type="project" value="UniProtKB-SubCell"/>
</dbReference>
<evidence type="ECO:0000256" key="1">
    <source>
        <dbReference type="ARBA" id="ARBA00000085"/>
    </source>
</evidence>
<name>A9WHI1_CHLAA</name>
<keyword evidence="11" id="KW-1133">Transmembrane helix</keyword>
<dbReference type="CDD" id="cd17546">
    <property type="entry name" value="REC_hyHK_CKI1_RcsC-like"/>
    <property type="match status" value="1"/>
</dbReference>
<dbReference type="GO" id="GO:0000155">
    <property type="term" value="F:phosphorelay sensor kinase activity"/>
    <property type="evidence" value="ECO:0007669"/>
    <property type="project" value="InterPro"/>
</dbReference>
<keyword evidence="9" id="KW-0418">Kinase</keyword>
<dbReference type="SMART" id="SM00387">
    <property type="entry name" value="HATPase_c"/>
    <property type="match status" value="1"/>
</dbReference>
<dbReference type="PANTHER" id="PTHR43047:SF78">
    <property type="entry name" value="SENSORY_REGULATORY PROTEIN RPFC"/>
    <property type="match status" value="1"/>
</dbReference>
<evidence type="ECO:0000313" key="22">
    <source>
        <dbReference type="Proteomes" id="UP000002008"/>
    </source>
</evidence>
<evidence type="ECO:0000256" key="13">
    <source>
        <dbReference type="ARBA" id="ARBA00023136"/>
    </source>
</evidence>
<keyword evidence="8" id="KW-0812">Transmembrane</keyword>
<dbReference type="AlphaFoldDB" id="A9WHI1"/>
<dbReference type="SUPFAM" id="SSF55785">
    <property type="entry name" value="PYP-like sensor domain (PAS domain)"/>
    <property type="match status" value="3"/>
</dbReference>
<dbReference type="Pfam" id="PF02518">
    <property type="entry name" value="HATPase_c"/>
    <property type="match status" value="1"/>
</dbReference>
<dbReference type="SMART" id="SM00086">
    <property type="entry name" value="PAC"/>
    <property type="match status" value="2"/>
</dbReference>
<dbReference type="SUPFAM" id="SSF55874">
    <property type="entry name" value="ATPase domain of HSP90 chaperone/DNA topoisomerase II/histidine kinase"/>
    <property type="match status" value="1"/>
</dbReference>
<dbReference type="EMBL" id="CP000909">
    <property type="protein sequence ID" value="ABY36307.1"/>
    <property type="molecule type" value="Genomic_DNA"/>
</dbReference>
<dbReference type="InterPro" id="IPR005467">
    <property type="entry name" value="His_kinase_dom"/>
</dbReference>
<keyword evidence="22" id="KW-1185">Reference proteome</keyword>
<dbReference type="InterPro" id="IPR035965">
    <property type="entry name" value="PAS-like_dom_sf"/>
</dbReference>
<accession>A9WHI1</accession>
<dbReference type="eggNOG" id="COG2205">
    <property type="taxonomic scope" value="Bacteria"/>
</dbReference>
<dbReference type="PROSITE" id="PS50110">
    <property type="entry name" value="RESPONSE_REGULATORY"/>
    <property type="match status" value="1"/>
</dbReference>
<dbReference type="InterPro" id="IPR000700">
    <property type="entry name" value="PAS-assoc_C"/>
</dbReference>
<dbReference type="CDD" id="cd00082">
    <property type="entry name" value="HisKA"/>
    <property type="match status" value="1"/>
</dbReference>
<comment type="catalytic activity">
    <reaction evidence="1">
        <text>ATP + protein L-histidine = ADP + protein N-phospho-L-histidine.</text>
        <dbReference type="EC" id="2.7.13.3"/>
    </reaction>
</comment>
<dbReference type="EC" id="2.7.13.3" evidence="3"/>
<feature type="domain" description="HPt" evidence="20">
    <location>
        <begin position="816"/>
        <end position="915"/>
    </location>
</feature>
<dbReference type="HOGENOM" id="CLU_000445_114_15_0"/>
<feature type="domain" description="PAC" evidence="19">
    <location>
        <begin position="234"/>
        <end position="285"/>
    </location>
</feature>
<dbReference type="eggNOG" id="COG3829">
    <property type="taxonomic scope" value="Bacteria"/>
</dbReference>
<dbReference type="PROSITE" id="PS50112">
    <property type="entry name" value="PAS"/>
    <property type="match status" value="1"/>
</dbReference>
<evidence type="ECO:0000256" key="8">
    <source>
        <dbReference type="ARBA" id="ARBA00022692"/>
    </source>
</evidence>
<dbReference type="PROSITE" id="PS50113">
    <property type="entry name" value="PAC"/>
    <property type="match status" value="2"/>
</dbReference>
<organism evidence="21 22">
    <name type="scientific">Chloroflexus aurantiacus (strain ATCC 29366 / DSM 635 / J-10-fl)</name>
    <dbReference type="NCBI Taxonomy" id="324602"/>
    <lineage>
        <taxon>Bacteria</taxon>
        <taxon>Bacillati</taxon>
        <taxon>Chloroflexota</taxon>
        <taxon>Chloroflexia</taxon>
        <taxon>Chloroflexales</taxon>
        <taxon>Chloroflexineae</taxon>
        <taxon>Chloroflexaceae</taxon>
        <taxon>Chloroflexus</taxon>
    </lineage>
</organism>
<feature type="domain" description="PAS" evidence="18">
    <location>
        <begin position="32"/>
        <end position="83"/>
    </location>
</feature>
<dbReference type="InterPro" id="IPR036890">
    <property type="entry name" value="HATPase_C_sf"/>
</dbReference>
<dbReference type="InterPro" id="IPR001789">
    <property type="entry name" value="Sig_transdc_resp-reg_receiver"/>
</dbReference>
<dbReference type="Gene3D" id="3.30.450.20">
    <property type="entry name" value="PAS domain"/>
    <property type="match status" value="3"/>
</dbReference>
<dbReference type="InterPro" id="IPR003594">
    <property type="entry name" value="HATPase_dom"/>
</dbReference>
<dbReference type="SUPFAM" id="SSF47384">
    <property type="entry name" value="Homodimeric domain of signal transducing histidine kinase"/>
    <property type="match status" value="1"/>
</dbReference>
<dbReference type="Pfam" id="PF08447">
    <property type="entry name" value="PAS_3"/>
    <property type="match status" value="1"/>
</dbReference>
<keyword evidence="13" id="KW-0472">Membrane</keyword>
<evidence type="ECO:0000256" key="10">
    <source>
        <dbReference type="ARBA" id="ARBA00022840"/>
    </source>
</evidence>
<reference evidence="22" key="1">
    <citation type="journal article" date="2011" name="BMC Genomics">
        <title>Complete genome sequence of the filamentous anoxygenic phototrophic bacterium Chloroflexus aurantiacus.</title>
        <authorList>
            <person name="Tang K.H."/>
            <person name="Barry K."/>
            <person name="Chertkov O."/>
            <person name="Dalin E."/>
            <person name="Han C.S."/>
            <person name="Hauser L.J."/>
            <person name="Honchak B.M."/>
            <person name="Karbach L.E."/>
            <person name="Land M.L."/>
            <person name="Lapidus A."/>
            <person name="Larimer F.W."/>
            <person name="Mikhailova N."/>
            <person name="Pitluck S."/>
            <person name="Pierson B.K."/>
            <person name="Blankenship R.E."/>
        </authorList>
    </citation>
    <scope>NUCLEOTIDE SEQUENCE [LARGE SCALE GENOMIC DNA]</scope>
    <source>
        <strain evidence="22">ATCC 29366 / DSM 635 / J-10-fl</strain>
    </source>
</reference>
<dbReference type="PRINTS" id="PR00344">
    <property type="entry name" value="BCTRLSENSOR"/>
</dbReference>
<dbReference type="InterPro" id="IPR036641">
    <property type="entry name" value="HPT_dom_sf"/>
</dbReference>
<evidence type="ECO:0000256" key="6">
    <source>
        <dbReference type="ARBA" id="ARBA00022553"/>
    </source>
</evidence>
<dbReference type="Pfam" id="PF01627">
    <property type="entry name" value="Hpt"/>
    <property type="match status" value="1"/>
</dbReference>
<dbReference type="InterPro" id="IPR004358">
    <property type="entry name" value="Sig_transdc_His_kin-like_C"/>
</dbReference>
<evidence type="ECO:0000256" key="15">
    <source>
        <dbReference type="PROSITE-ProRule" id="PRU00169"/>
    </source>
</evidence>
<dbReference type="CDD" id="cd00088">
    <property type="entry name" value="HPT"/>
    <property type="match status" value="1"/>
</dbReference>
<dbReference type="Pfam" id="PF13426">
    <property type="entry name" value="PAS_9"/>
    <property type="match status" value="1"/>
</dbReference>
<comment type="subcellular location">
    <subcellularLocation>
        <location evidence="2">Cell inner membrane</location>
        <topology evidence="2">Multi-pass membrane protein</topology>
    </subcellularLocation>
</comment>
<dbReference type="Proteomes" id="UP000002008">
    <property type="component" value="Chromosome"/>
</dbReference>
<dbReference type="EnsemblBacteria" id="ABY36307">
    <property type="protein sequence ID" value="ABY36307"/>
    <property type="gene ID" value="Caur_3108"/>
</dbReference>
<feature type="domain" description="Response regulatory" evidence="17">
    <location>
        <begin position="666"/>
        <end position="783"/>
    </location>
</feature>
<dbReference type="Gene3D" id="1.20.120.160">
    <property type="entry name" value="HPT domain"/>
    <property type="match status" value="1"/>
</dbReference>
<evidence type="ECO:0000256" key="4">
    <source>
        <dbReference type="ARBA" id="ARBA00022475"/>
    </source>
</evidence>
<dbReference type="CDD" id="cd00130">
    <property type="entry name" value="PAS"/>
    <property type="match status" value="2"/>
</dbReference>
<dbReference type="InterPro" id="IPR003661">
    <property type="entry name" value="HisK_dim/P_dom"/>
</dbReference>
<keyword evidence="6 15" id="KW-0597">Phosphoprotein</keyword>
<dbReference type="KEGG" id="cau:Caur_3108"/>
<dbReference type="PANTHER" id="PTHR43047">
    <property type="entry name" value="TWO-COMPONENT HISTIDINE PROTEIN KINASE"/>
    <property type="match status" value="1"/>
</dbReference>
<evidence type="ECO:0000259" key="20">
    <source>
        <dbReference type="PROSITE" id="PS50894"/>
    </source>
</evidence>
<dbReference type="Gene3D" id="3.40.50.2300">
    <property type="match status" value="1"/>
</dbReference>
<evidence type="ECO:0000256" key="11">
    <source>
        <dbReference type="ARBA" id="ARBA00022989"/>
    </source>
</evidence>
<dbReference type="PROSITE" id="PS50894">
    <property type="entry name" value="HPT"/>
    <property type="match status" value="1"/>
</dbReference>
<feature type="modified residue" description="4-aspartylphosphate" evidence="15">
    <location>
        <position position="715"/>
    </location>
</feature>
<keyword evidence="5" id="KW-0997">Cell inner membrane</keyword>
<dbReference type="InterPro" id="IPR001610">
    <property type="entry name" value="PAC"/>
</dbReference>
<dbReference type="FunFam" id="3.40.50.2300:FF:000285">
    <property type="entry name" value="Putative sensor histidine kinase/response regulator"/>
    <property type="match status" value="1"/>
</dbReference>
<feature type="domain" description="PAC" evidence="19">
    <location>
        <begin position="105"/>
        <end position="159"/>
    </location>
</feature>
<evidence type="ECO:0000313" key="21">
    <source>
        <dbReference type="EMBL" id="ABY36307.1"/>
    </source>
</evidence>
<proteinExistence type="predicted"/>
<dbReference type="NCBIfam" id="TIGR00229">
    <property type="entry name" value="sensory_box"/>
    <property type="match status" value="1"/>
</dbReference>
<dbReference type="CDD" id="cd16922">
    <property type="entry name" value="HATPase_EvgS-ArcB-TorS-like"/>
    <property type="match status" value="1"/>
</dbReference>
<evidence type="ECO:0000256" key="14">
    <source>
        <dbReference type="PROSITE-ProRule" id="PRU00110"/>
    </source>
</evidence>
<evidence type="ECO:0000259" key="18">
    <source>
        <dbReference type="PROSITE" id="PS50112"/>
    </source>
</evidence>
<dbReference type="SMART" id="SM00448">
    <property type="entry name" value="REC"/>
    <property type="match status" value="1"/>
</dbReference>
<evidence type="ECO:0000256" key="7">
    <source>
        <dbReference type="ARBA" id="ARBA00022679"/>
    </source>
</evidence>
<dbReference type="eggNOG" id="COG2202">
    <property type="taxonomic scope" value="Bacteria"/>
</dbReference>
<feature type="modified residue" description="Phosphohistidine" evidence="14">
    <location>
        <position position="855"/>
    </location>
</feature>
<dbReference type="InParanoid" id="A9WHI1"/>
<evidence type="ECO:0000259" key="17">
    <source>
        <dbReference type="PROSITE" id="PS50110"/>
    </source>
</evidence>
<dbReference type="Pfam" id="PF00072">
    <property type="entry name" value="Response_reg"/>
    <property type="match status" value="1"/>
</dbReference>
<dbReference type="SMART" id="SM00091">
    <property type="entry name" value="PAS"/>
    <property type="match status" value="2"/>
</dbReference>
<dbReference type="InterPro" id="IPR013655">
    <property type="entry name" value="PAS_fold_3"/>
</dbReference>
<feature type="domain" description="Histidine kinase" evidence="16">
    <location>
        <begin position="424"/>
        <end position="644"/>
    </location>
</feature>
<evidence type="ECO:0000256" key="12">
    <source>
        <dbReference type="ARBA" id="ARBA00023012"/>
    </source>
</evidence>
<dbReference type="STRING" id="324602.Caur_3108"/>
<sequence length="915" mass="100954">MIEPSLHPLKQQLDVSDPLAALKAEVTRLRLQNHFLRTVVNEMTSGVIVADAQPDYPITFVNRAFCTITGYAPEEVIGRHCLFLQGPGTDQAAVTRICEAIAAARPVHERLLNYRKDGQPFWSQIAISPVRDDQGRVTAFIGLQTDVTAQVLVEQALAEREQLLRAVGKMAQIGGWELDLVTQRMVWSEEMFAIHELPIGEPPTPDVALWFYPPEVHHLVREAFERCLATGAEWDIELPFRTARGQSRWVRSIGQPVWEDGQIRKLRGTFQDITRSKENELALRASEQRYRMLADMLPGTIVFMFDTGLRLTLVAGADLKRLGIDAARFEGQCLTDLFDEPHRSVLLPLCYQALLGQSSRIDYTFRGEIFDTSIMPIERASGQISGGLIVGRNITAERQITADLLRAKEAAERTERAQAAFLSAISHEMRTPLNAVIASAELLLTDTLTPSQRSLIETIRIGGEALLALVNNVLDLSKIEAGRVEIAAEPTDVRAIVHAVLNLFKREADQKGLLIEAVIDPHLPALIVSDPARLRQMLMNLVSNAIRFTDRGGVLITASVIGMATDHPQVEIAVRDTGTGISAQQRSHLFQPFNHVDNDQTRQSGAGLGLAISAQLAHLMGGELTVAGQPGQGSTFTVTLPLQPVAYSPPVTAGQSVASGQSAVLRVLVAEDNEINQQVVLRLLQALGHQVTIVANGVEAVQKVQQQSFDVILMDVQMPEMDGEEATRRIRALGNQIQQPRIIALTVYALADVRERCLAAGMDGFLTKPVRLQDLRNALSTNPVPSQPSTVNTWQSDPVIDWTVFGELLTALVDQQPEIVTRTLALIQHEFQQQLDQLRVSIARGDVEQVQRLAHRLKGSARQIGAVRVAHAAKALEHAATARMQLEPLFDALQYAVTETLRLFAESQSRHENHR</sequence>
<keyword evidence="7 21" id="KW-0808">Transferase</keyword>